<organism evidence="2 3">
    <name type="scientific">Pseudooceanicola lipolyticus</name>
    <dbReference type="NCBI Taxonomy" id="2029104"/>
    <lineage>
        <taxon>Bacteria</taxon>
        <taxon>Pseudomonadati</taxon>
        <taxon>Pseudomonadota</taxon>
        <taxon>Alphaproteobacteria</taxon>
        <taxon>Rhodobacterales</taxon>
        <taxon>Paracoccaceae</taxon>
        <taxon>Pseudooceanicola</taxon>
    </lineage>
</organism>
<dbReference type="Pfam" id="PF01590">
    <property type="entry name" value="GAF"/>
    <property type="match status" value="1"/>
</dbReference>
<evidence type="ECO:0000313" key="2">
    <source>
        <dbReference type="EMBL" id="PJE36962.1"/>
    </source>
</evidence>
<sequence>MTDLLETMPGTAEVFTRFGEDCARRFGWRIYTVFSWEHGDRDVLRVWSNNRQKYPFPAFKPMGPTQWGQDVLYGGRSWEGFTSEDMRFAFPDHELIASFGCASCLSAPILENGRVVGAVSILDVEGAYGPGDSELLLVKAYELVEPVRSAKGQLL</sequence>
<dbReference type="RefSeq" id="WP_100162222.1">
    <property type="nucleotide sequence ID" value="NZ_PGTB01000025.1"/>
</dbReference>
<gene>
    <name evidence="2" type="ORF">CVM52_09230</name>
</gene>
<proteinExistence type="predicted"/>
<dbReference type="Proteomes" id="UP000231553">
    <property type="component" value="Unassembled WGS sequence"/>
</dbReference>
<evidence type="ECO:0000259" key="1">
    <source>
        <dbReference type="Pfam" id="PF01590"/>
    </source>
</evidence>
<dbReference type="EMBL" id="PGTB01000025">
    <property type="protein sequence ID" value="PJE36962.1"/>
    <property type="molecule type" value="Genomic_DNA"/>
</dbReference>
<evidence type="ECO:0000313" key="3">
    <source>
        <dbReference type="Proteomes" id="UP000231553"/>
    </source>
</evidence>
<name>A0A2M8J2F1_9RHOB</name>
<comment type="caution">
    <text evidence="2">The sequence shown here is derived from an EMBL/GenBank/DDBJ whole genome shotgun (WGS) entry which is preliminary data.</text>
</comment>
<dbReference type="SUPFAM" id="SSF55781">
    <property type="entry name" value="GAF domain-like"/>
    <property type="match status" value="1"/>
</dbReference>
<dbReference type="AlphaFoldDB" id="A0A2M8J2F1"/>
<protein>
    <recommendedName>
        <fullName evidence="1">GAF domain-containing protein</fullName>
    </recommendedName>
</protein>
<dbReference type="InterPro" id="IPR003018">
    <property type="entry name" value="GAF"/>
</dbReference>
<accession>A0A2M8J2F1</accession>
<keyword evidence="3" id="KW-1185">Reference proteome</keyword>
<dbReference type="OrthoDB" id="7066078at2"/>
<feature type="domain" description="GAF" evidence="1">
    <location>
        <begin position="89"/>
        <end position="136"/>
    </location>
</feature>
<reference evidence="2 3" key="1">
    <citation type="journal article" date="2018" name="Int. J. Syst. Evol. Microbiol.">
        <title>Pseudooceanicola lipolyticus sp. nov., a marine alphaproteobacterium, reclassification of Oceanicola flagellatus as Pseudooceanicola flagellatus comb. nov. and emended description of the genus Pseudooceanicola.</title>
        <authorList>
            <person name="Huang M.-M."/>
            <person name="Guo L.-L."/>
            <person name="Wu Y.-H."/>
            <person name="Lai Q.-L."/>
            <person name="Shao Z.-Z."/>
            <person name="Wang C.-S."/>
            <person name="Wu M."/>
            <person name="Xu X.-W."/>
        </authorList>
    </citation>
    <scope>NUCLEOTIDE SEQUENCE [LARGE SCALE GENOMIC DNA]</scope>
    <source>
        <strain evidence="2 3">157</strain>
    </source>
</reference>